<reference evidence="2 3" key="1">
    <citation type="submission" date="2021-12" db="EMBL/GenBank/DDBJ databases">
        <title>Discovery of the Pendulisporaceae a myxobacterial family with distinct sporulation behavior and unique specialized metabolism.</title>
        <authorList>
            <person name="Garcia R."/>
            <person name="Popoff A."/>
            <person name="Bader C.D."/>
            <person name="Loehr J."/>
            <person name="Walesch S."/>
            <person name="Walt C."/>
            <person name="Boldt J."/>
            <person name="Bunk B."/>
            <person name="Haeckl F.J.F.P.J."/>
            <person name="Gunesch A.P."/>
            <person name="Birkelbach J."/>
            <person name="Nuebel U."/>
            <person name="Pietschmann T."/>
            <person name="Bach T."/>
            <person name="Mueller R."/>
        </authorList>
    </citation>
    <scope>NUCLEOTIDE SEQUENCE [LARGE SCALE GENOMIC DNA]</scope>
    <source>
        <strain evidence="2 3">MSr12523</strain>
    </source>
</reference>
<evidence type="ECO:0000313" key="3">
    <source>
        <dbReference type="Proteomes" id="UP001379533"/>
    </source>
</evidence>
<accession>A0ABZ2KM87</accession>
<gene>
    <name evidence="2" type="ORF">LZC95_23580</name>
</gene>
<organism evidence="2 3">
    <name type="scientific">Pendulispora brunnea</name>
    <dbReference type="NCBI Taxonomy" id="2905690"/>
    <lineage>
        <taxon>Bacteria</taxon>
        <taxon>Pseudomonadati</taxon>
        <taxon>Myxococcota</taxon>
        <taxon>Myxococcia</taxon>
        <taxon>Myxococcales</taxon>
        <taxon>Sorangiineae</taxon>
        <taxon>Pendulisporaceae</taxon>
        <taxon>Pendulispora</taxon>
    </lineage>
</organism>
<dbReference type="EMBL" id="CP089982">
    <property type="protein sequence ID" value="WXA99783.1"/>
    <property type="molecule type" value="Genomic_DNA"/>
</dbReference>
<dbReference type="PROSITE" id="PS51257">
    <property type="entry name" value="PROKAR_LIPOPROTEIN"/>
    <property type="match status" value="1"/>
</dbReference>
<feature type="signal peptide" evidence="1">
    <location>
        <begin position="1"/>
        <end position="21"/>
    </location>
</feature>
<evidence type="ECO:0000256" key="1">
    <source>
        <dbReference type="SAM" id="SignalP"/>
    </source>
</evidence>
<keyword evidence="1" id="KW-0732">Signal</keyword>
<protein>
    <submittedName>
        <fullName evidence="2">Uncharacterized protein</fullName>
    </submittedName>
</protein>
<evidence type="ECO:0000313" key="2">
    <source>
        <dbReference type="EMBL" id="WXA99783.1"/>
    </source>
</evidence>
<sequence>MAYRVVPLLLVLTLLASIACGDDMTREPPPLVGIHGTVQGSDQVVLERPESFRVMAVWFRADKTIIVGNDVAVSVGFPAAFSLFFHEPPPAEADLLQELDGVIAHMFAAEIAAYEDVNGDHRYDAAVDRLLGVAARVRFLYFAHADELAAVQSALPGAQLGFNLLIARENDCSHPYPGVSCEKGAIVPLETPITLQLSRNPAFE</sequence>
<dbReference type="RefSeq" id="WP_394850427.1">
    <property type="nucleotide sequence ID" value="NZ_CP089982.1"/>
</dbReference>
<name>A0ABZ2KM87_9BACT</name>
<keyword evidence="3" id="KW-1185">Reference proteome</keyword>
<dbReference type="Proteomes" id="UP001379533">
    <property type="component" value="Chromosome"/>
</dbReference>
<feature type="chain" id="PRO_5045506651" evidence="1">
    <location>
        <begin position="22"/>
        <end position="204"/>
    </location>
</feature>
<proteinExistence type="predicted"/>